<sequence length="191" mass="20754">MYKVSDIEDTSNGKIYTVTDSGEGCLVLVSWADGAYGAGKTGYLRSTVESLVRSGRWKVVGDKTSDISITNFGTKADMGMYRPDIETRKVGKVPVHMAIDGFPLALFEVSKVMGWAADVKGYKLHDWRNLPDAGTALSSAGYRHMLENSLQKSQGLSATERVDHESGLIHLAHQAFNILAEMELVLGGKIA</sequence>
<gene>
    <name evidence="2" type="ORF">vB_PsyM_KIL1_0120</name>
</gene>
<protein>
    <recommendedName>
        <fullName evidence="1">dATP/dGTP diphosphohydrolase N-terminal domain-containing protein</fullName>
    </recommendedName>
</protein>
<accession>A0A142IDR2</accession>
<dbReference type="GeneID" id="28802513"/>
<evidence type="ECO:0000313" key="2">
    <source>
        <dbReference type="EMBL" id="AMR57367.1"/>
    </source>
</evidence>
<dbReference type="KEGG" id="vg:28802513"/>
<evidence type="ECO:0000313" key="3">
    <source>
        <dbReference type="Proteomes" id="UP000203989"/>
    </source>
</evidence>
<dbReference type="OrthoDB" id="15382at10239"/>
<name>A0A142IDR2_9CAUD</name>
<organism evidence="2 3">
    <name type="scientific">Pseudomonas phage vB_PsyM_KIL1</name>
    <dbReference type="NCBI Taxonomy" id="1777065"/>
    <lineage>
        <taxon>Viruses</taxon>
        <taxon>Duplodnaviria</taxon>
        <taxon>Heunggongvirae</taxon>
        <taxon>Uroviricota</taxon>
        <taxon>Caudoviricetes</taxon>
        <taxon>Vandenendeviridae</taxon>
        <taxon>Gorskivirinae</taxon>
        <taxon>Flaumdravirus</taxon>
        <taxon>Flaumdravirus KIL4</taxon>
    </lineage>
</organism>
<dbReference type="EMBL" id="KU130126">
    <property type="protein sequence ID" value="AMR57367.1"/>
    <property type="molecule type" value="Genomic_DNA"/>
</dbReference>
<dbReference type="InterPro" id="IPR044038">
    <property type="entry name" value="dATP/dGTP_diPOhydrolase_N"/>
</dbReference>
<keyword evidence="3" id="KW-1185">Reference proteome</keyword>
<dbReference type="Pfam" id="PF18909">
    <property type="entry name" value="dGTP_diPhyd_N"/>
    <property type="match status" value="1"/>
</dbReference>
<dbReference type="Proteomes" id="UP000203989">
    <property type="component" value="Segment"/>
</dbReference>
<proteinExistence type="predicted"/>
<reference evidence="2 3" key="1">
    <citation type="journal article" date="2016" name="Front. Microbiol.">
        <title>Characterization of Novel Bacteriophages for Biocontrol of Bacterial Blight in Leek Caused by Pseudomonas syringae pv. porri.</title>
        <authorList>
            <person name="Rombouts S."/>
            <person name="Lavigne R."/>
        </authorList>
    </citation>
    <scope>NUCLEOTIDE SEQUENCE [LARGE SCALE GENOMIC DNA]</scope>
</reference>
<evidence type="ECO:0000259" key="1">
    <source>
        <dbReference type="Pfam" id="PF18909"/>
    </source>
</evidence>
<dbReference type="RefSeq" id="YP_009276049.1">
    <property type="nucleotide sequence ID" value="NC_030934.1"/>
</dbReference>
<feature type="domain" description="dATP/dGTP diphosphohydrolase N-terminal" evidence="1">
    <location>
        <begin position="88"/>
        <end position="188"/>
    </location>
</feature>